<evidence type="ECO:0000313" key="6">
    <source>
        <dbReference type="Proteomes" id="UP000758652"/>
    </source>
</evidence>
<feature type="repeat" description="TPR" evidence="3">
    <location>
        <begin position="256"/>
        <end position="289"/>
    </location>
</feature>
<sequence length="1003" mass="118028">MKNYFENDYKGRDDRDIKVFLKRKYDEADEIFDRRFSEEVNNFSGKIAELQGKIQAVKDRIEAENYQYDGLASLTLGNLYLRLAQCRDEKFLSTNGYYRVAVSYFGERITLDNVDDVYSEIDLLLMLNKGKYFRNTAQIGKKSVFEKALDIFSDVTVKALNSSIVLEKKVHIYLDALINIGRVKRYSYSFDEAINIFLAIVLFLEKYIDQKQVESIRKCSCLNHLLTESSKIMEMSELENIVENKLDMKPYMEYLIQALIHIGIIFRKEKRYAEAIEIFNLVNKVDNNQGENNIDAQNNLGVCYRKISGEHEKAEEIFEKLSSRGNKFACVNLYKCYLMRNDVKYEKCFEDLKKKCELSNSIQLEFILGLFYLKEKDYKNAAKLFENVYESHPYISRGSIGFKALYNLSQCMICEKKYTQSRKILGRIRELLQKQAECKDPMVEIDYGWCLMQERNYKLAVKIYSELKDEDLNSIGTRNWMRIHNNLAECYIHINKKNEAKAILKEVVRLEPNNRWAKYLMASIDLSFIIENENKTIDIKNYQNLYKAFTVLAETKPAQDLENAGWLISAILLINKYQELNDKRSNEIINTLIEKLRYSTEKITMKSYFYLAEFVLERIKRSDLEEATADALYRCFSHMELVDEGENVSFSNLMESPNFHYFGRKHRAEILANIVLMYKHILNIKSYCCYSYSKKERDKEFPVHYTKLNTLKILLSNSDGTKNKRVTPKLRLWNTAYMNDSYEGGVFGKLLCHAAENCSKSKGESNATTDDVKKLLQIYFGNIMEVGTQIDSEVYITSFSKALNSFQMWNIYADDEKGCAIRFDDDFFDIKDDYHDPIEDAGRNVYSLYEVQYYDVQEEKIKDSKHNFDIDLVRIWENLRKIEEIIGTLEKSVDKQNEIKFALFKNAIFEVRSFVADRLNEIRFLFKTQSYEYEKELRLIRCSRSPKIDEDNFKIPRLYIDVERDIDNLEVTLGRKLEKQKVKDFNVWLRCTGKVKRINGGDY</sequence>
<dbReference type="InterPro" id="IPR051685">
    <property type="entry name" value="Ycf3/AcsC/BcsC/TPR_MFPF"/>
</dbReference>
<protein>
    <submittedName>
        <fullName evidence="5">DUF2971 domain-containing protein</fullName>
    </submittedName>
</protein>
<evidence type="ECO:0000256" key="2">
    <source>
        <dbReference type="ARBA" id="ARBA00022803"/>
    </source>
</evidence>
<gene>
    <name evidence="5" type="ORF">INF30_06970</name>
</gene>
<dbReference type="Pfam" id="PF13181">
    <property type="entry name" value="TPR_8"/>
    <property type="match status" value="1"/>
</dbReference>
<keyword evidence="1" id="KW-0677">Repeat</keyword>
<name>A0ABR9RK97_9FIRM</name>
<proteinExistence type="predicted"/>
<evidence type="ECO:0000256" key="1">
    <source>
        <dbReference type="ARBA" id="ARBA00022737"/>
    </source>
</evidence>
<evidence type="ECO:0000256" key="3">
    <source>
        <dbReference type="PROSITE-ProRule" id="PRU00339"/>
    </source>
</evidence>
<dbReference type="InterPro" id="IPR011990">
    <property type="entry name" value="TPR-like_helical_dom_sf"/>
</dbReference>
<dbReference type="InterPro" id="IPR019734">
    <property type="entry name" value="TPR_rpt"/>
</dbReference>
<comment type="caution">
    <text evidence="5">The sequence shown here is derived from an EMBL/GenBank/DDBJ whole genome shotgun (WGS) entry which is preliminary data.</text>
</comment>
<dbReference type="Gene3D" id="1.25.40.10">
    <property type="entry name" value="Tetratricopeptide repeat domain"/>
    <property type="match status" value="2"/>
</dbReference>
<evidence type="ECO:0000256" key="4">
    <source>
        <dbReference type="SAM" id="Coils"/>
    </source>
</evidence>
<accession>A0ABR9RK97</accession>
<dbReference type="EMBL" id="JADCKL010000004">
    <property type="protein sequence ID" value="MBE5063000.1"/>
    <property type="molecule type" value="Genomic_DNA"/>
</dbReference>
<reference evidence="5 6" key="1">
    <citation type="submission" date="2020-10" db="EMBL/GenBank/DDBJ databases">
        <title>ChiBAC.</title>
        <authorList>
            <person name="Zenner C."/>
            <person name="Hitch T.C.A."/>
            <person name="Clavel T."/>
        </authorList>
    </citation>
    <scope>NUCLEOTIDE SEQUENCE [LARGE SCALE GENOMIC DNA]</scope>
    <source>
        <strain evidence="5 6">DSM 108991</strain>
    </source>
</reference>
<feature type="coiled-coil region" evidence="4">
    <location>
        <begin position="40"/>
        <end position="67"/>
    </location>
</feature>
<dbReference type="Proteomes" id="UP000758652">
    <property type="component" value="Unassembled WGS sequence"/>
</dbReference>
<keyword evidence="2 3" id="KW-0802">TPR repeat</keyword>
<dbReference type="InterPro" id="IPR021352">
    <property type="entry name" value="DUF2971"/>
</dbReference>
<organism evidence="5 6">
    <name type="scientific">Claveliimonas monacensis</name>
    <dbReference type="NCBI Taxonomy" id="2779351"/>
    <lineage>
        <taxon>Bacteria</taxon>
        <taxon>Bacillati</taxon>
        <taxon>Bacillota</taxon>
        <taxon>Clostridia</taxon>
        <taxon>Lachnospirales</taxon>
        <taxon>Lachnospiraceae</taxon>
        <taxon>Claveliimonas</taxon>
    </lineage>
</organism>
<dbReference type="PANTHER" id="PTHR44943:SF8">
    <property type="entry name" value="TPR REPEAT-CONTAINING PROTEIN MJ0263"/>
    <property type="match status" value="1"/>
</dbReference>
<keyword evidence="4" id="KW-0175">Coiled coil</keyword>
<dbReference type="SUPFAM" id="SSF81901">
    <property type="entry name" value="HCP-like"/>
    <property type="match status" value="1"/>
</dbReference>
<dbReference type="RefSeq" id="WP_226394703.1">
    <property type="nucleotide sequence ID" value="NZ_JADCKL010000004.1"/>
</dbReference>
<feature type="repeat" description="TPR" evidence="3">
    <location>
        <begin position="362"/>
        <end position="395"/>
    </location>
</feature>
<feature type="repeat" description="TPR" evidence="3">
    <location>
        <begin position="481"/>
        <end position="514"/>
    </location>
</feature>
<dbReference type="PANTHER" id="PTHR44943">
    <property type="entry name" value="CELLULOSE SYNTHASE OPERON PROTEIN C"/>
    <property type="match status" value="1"/>
</dbReference>
<dbReference type="SMART" id="SM00028">
    <property type="entry name" value="TPR"/>
    <property type="match status" value="5"/>
</dbReference>
<dbReference type="PROSITE" id="PS50005">
    <property type="entry name" value="TPR"/>
    <property type="match status" value="3"/>
</dbReference>
<keyword evidence="6" id="KW-1185">Reference proteome</keyword>
<dbReference type="Pfam" id="PF11185">
    <property type="entry name" value="DUF2971"/>
    <property type="match status" value="1"/>
</dbReference>
<evidence type="ECO:0000313" key="5">
    <source>
        <dbReference type="EMBL" id="MBE5063000.1"/>
    </source>
</evidence>